<dbReference type="STRING" id="1802205.A3C58_02390"/>
<dbReference type="EMBL" id="MHOR01000014">
    <property type="protein sequence ID" value="OGZ67160.1"/>
    <property type="molecule type" value="Genomic_DNA"/>
</dbReference>
<evidence type="ECO:0000313" key="2">
    <source>
        <dbReference type="Proteomes" id="UP000178380"/>
    </source>
</evidence>
<comment type="caution">
    <text evidence="1">The sequence shown here is derived from an EMBL/GenBank/DDBJ whole genome shotgun (WGS) entry which is preliminary data.</text>
</comment>
<organism evidence="1 2">
    <name type="scientific">Candidatus Staskawiczbacteria bacterium RIFCSPHIGHO2_02_FULL_34_10</name>
    <dbReference type="NCBI Taxonomy" id="1802205"/>
    <lineage>
        <taxon>Bacteria</taxon>
        <taxon>Candidatus Staskawicziibacteriota</taxon>
    </lineage>
</organism>
<protein>
    <recommendedName>
        <fullName evidence="3">PD-(D/E)XK endonuclease-like domain-containing protein</fullName>
    </recommendedName>
</protein>
<evidence type="ECO:0008006" key="3">
    <source>
        <dbReference type="Google" id="ProtNLM"/>
    </source>
</evidence>
<sequence>MLKEIREIKDGVMRITSLSERWYAKMSVNEKTGLPEYIYYPSSTWISSYYPKGIYFYKWLAEKGWDEAESLKQAAGERGSRVHHACEDIDNGKEINITDKYLNPSTKQQEELSKEEVDCIVSYRDFLDEVKPELLAQEITSFGDVYAGTADKIFAIKEGNHRQIWVVDLKTSQSIWAEYELQISSYSHMHFDYKNMGITDDEWQKRKLAILQIGYKKNSKGYKFTEMEDKYNLFRNVAYEIWKNENPDVKPKERDYPLVIFSKLRRKNKK</sequence>
<gene>
    <name evidence="1" type="ORF">A3C58_02390</name>
</gene>
<proteinExistence type="predicted"/>
<evidence type="ECO:0000313" key="1">
    <source>
        <dbReference type="EMBL" id="OGZ67160.1"/>
    </source>
</evidence>
<dbReference type="AlphaFoldDB" id="A0A1G2HY88"/>
<reference evidence="1 2" key="1">
    <citation type="journal article" date="2016" name="Nat. Commun.">
        <title>Thousands of microbial genomes shed light on interconnected biogeochemical processes in an aquifer system.</title>
        <authorList>
            <person name="Anantharaman K."/>
            <person name="Brown C.T."/>
            <person name="Hug L.A."/>
            <person name="Sharon I."/>
            <person name="Castelle C.J."/>
            <person name="Probst A.J."/>
            <person name="Thomas B.C."/>
            <person name="Singh A."/>
            <person name="Wilkins M.J."/>
            <person name="Karaoz U."/>
            <person name="Brodie E.L."/>
            <person name="Williams K.H."/>
            <person name="Hubbard S.S."/>
            <person name="Banfield J.F."/>
        </authorList>
    </citation>
    <scope>NUCLEOTIDE SEQUENCE [LARGE SCALE GENOMIC DNA]</scope>
</reference>
<accession>A0A1G2HY88</accession>
<dbReference type="Proteomes" id="UP000178380">
    <property type="component" value="Unassembled WGS sequence"/>
</dbReference>
<name>A0A1G2HY88_9BACT</name>